<dbReference type="EMBL" id="JAUTXT010000049">
    <property type="protein sequence ID" value="KAK3670881.1"/>
    <property type="molecule type" value="Genomic_DNA"/>
</dbReference>
<reference evidence="2" key="1">
    <citation type="submission" date="2023-07" db="EMBL/GenBank/DDBJ databases">
        <title>Black Yeasts Isolated from many extreme environments.</title>
        <authorList>
            <person name="Coleine C."/>
            <person name="Stajich J.E."/>
            <person name="Selbmann L."/>
        </authorList>
    </citation>
    <scope>NUCLEOTIDE SEQUENCE</scope>
    <source>
        <strain evidence="2">CCFEE 5485</strain>
    </source>
</reference>
<protein>
    <submittedName>
        <fullName evidence="2">Uncharacterized protein</fullName>
    </submittedName>
</protein>
<comment type="caution">
    <text evidence="2">The sequence shown here is derived from an EMBL/GenBank/DDBJ whole genome shotgun (WGS) entry which is preliminary data.</text>
</comment>
<dbReference type="AlphaFoldDB" id="A0AAE0WFF8"/>
<dbReference type="Proteomes" id="UP001274830">
    <property type="component" value="Unassembled WGS sequence"/>
</dbReference>
<name>A0AAE0WFF8_9PEZI</name>
<feature type="region of interest" description="Disordered" evidence="1">
    <location>
        <begin position="221"/>
        <end position="254"/>
    </location>
</feature>
<evidence type="ECO:0000313" key="2">
    <source>
        <dbReference type="EMBL" id="KAK3670881.1"/>
    </source>
</evidence>
<gene>
    <name evidence="2" type="ORF">LTR78_009159</name>
</gene>
<proteinExistence type="predicted"/>
<organism evidence="2 3">
    <name type="scientific">Recurvomyces mirabilis</name>
    <dbReference type="NCBI Taxonomy" id="574656"/>
    <lineage>
        <taxon>Eukaryota</taxon>
        <taxon>Fungi</taxon>
        <taxon>Dikarya</taxon>
        <taxon>Ascomycota</taxon>
        <taxon>Pezizomycotina</taxon>
        <taxon>Dothideomycetes</taxon>
        <taxon>Dothideomycetidae</taxon>
        <taxon>Mycosphaerellales</taxon>
        <taxon>Teratosphaeriaceae</taxon>
        <taxon>Recurvomyces</taxon>
    </lineage>
</organism>
<dbReference type="GO" id="GO:0016491">
    <property type="term" value="F:oxidoreductase activity"/>
    <property type="evidence" value="ECO:0007669"/>
    <property type="project" value="UniProtKB-ARBA"/>
</dbReference>
<dbReference type="InterPro" id="IPR050703">
    <property type="entry name" value="Flavin_MAO"/>
</dbReference>
<keyword evidence="3" id="KW-1185">Reference proteome</keyword>
<dbReference type="PANTHER" id="PTHR43563">
    <property type="entry name" value="AMINE OXIDASE"/>
    <property type="match status" value="1"/>
</dbReference>
<sequence length="272" mass="28747">MLALAHTSTSSSYSAAGLADALGPQAGTEIVDALILRDAYVASINVTTPWNHPYASVLDAMTLQFWANETFASDTVNTVLNLSIPAIFSAEAGELSFLYTLAYIAAAGNATTPGAFECLISTASDSQESRILGGTGLLAEGLAKRIGLQHVKLNTPVLSITQRSTDDYLISSDTSTFESLTGQAVSSTGYVRTTFDVSPEDASYGPILGFIEADQMRALDSATGGKRKSSSRKTLYGTSVLRRRARRSGSSSDGLTRSSLVVAQWLLQGPER</sequence>
<accession>A0AAE0WFF8</accession>
<evidence type="ECO:0000256" key="1">
    <source>
        <dbReference type="SAM" id="MobiDB-lite"/>
    </source>
</evidence>
<dbReference type="Gene3D" id="3.90.660.10">
    <property type="match status" value="1"/>
</dbReference>
<evidence type="ECO:0000313" key="3">
    <source>
        <dbReference type="Proteomes" id="UP001274830"/>
    </source>
</evidence>
<dbReference type="PANTHER" id="PTHR43563:SF1">
    <property type="entry name" value="AMINE OXIDASE [FLAVIN-CONTAINING] B"/>
    <property type="match status" value="1"/>
</dbReference>